<gene>
    <name evidence="3" type="ORF">Ctob_013985</name>
</gene>
<sequence length="107" mass="11783">MSSSSNKRTVFVGNIAFDVTDEELTSLFASVGPVNNLRLVHDRDTGKRKGYGFIEYTDAESAASAADMDPALRAQLEQLMSLMPEQLAALPDEQRAQVLALQQTMQY</sequence>
<evidence type="ECO:0000313" key="3">
    <source>
        <dbReference type="EMBL" id="KOO28039.1"/>
    </source>
</evidence>
<dbReference type="Proteomes" id="UP000037460">
    <property type="component" value="Unassembled WGS sequence"/>
</dbReference>
<dbReference type="OrthoDB" id="272703at2759"/>
<dbReference type="GO" id="GO:0005847">
    <property type="term" value="C:mRNA cleavage and polyadenylation specificity factor complex"/>
    <property type="evidence" value="ECO:0007669"/>
    <property type="project" value="TreeGrafter"/>
</dbReference>
<comment type="caution">
    <text evidence="3">The sequence shown here is derived from an EMBL/GenBank/DDBJ whole genome shotgun (WGS) entry which is preliminary data.</text>
</comment>
<accession>A0A0M0JN89</accession>
<dbReference type="InterPro" id="IPR012677">
    <property type="entry name" value="Nucleotide-bd_a/b_plait_sf"/>
</dbReference>
<evidence type="ECO:0000256" key="1">
    <source>
        <dbReference type="PROSITE-ProRule" id="PRU00176"/>
    </source>
</evidence>
<dbReference type="SMART" id="SM00360">
    <property type="entry name" value="RRM"/>
    <property type="match status" value="1"/>
</dbReference>
<dbReference type="InterPro" id="IPR035979">
    <property type="entry name" value="RBD_domain_sf"/>
</dbReference>
<dbReference type="InterPro" id="IPR000504">
    <property type="entry name" value="RRM_dom"/>
</dbReference>
<evidence type="ECO:0000259" key="2">
    <source>
        <dbReference type="PROSITE" id="PS50102"/>
    </source>
</evidence>
<dbReference type="Pfam" id="PF00076">
    <property type="entry name" value="RRM_1"/>
    <property type="match status" value="1"/>
</dbReference>
<dbReference type="InterPro" id="IPR038192">
    <property type="entry name" value="CSTF_C_sf"/>
</dbReference>
<keyword evidence="4" id="KW-1185">Reference proteome</keyword>
<dbReference type="PANTHER" id="PTHR45735">
    <property type="entry name" value="CLEAVAGE STIMULATION FACTOR SUBUNIT 2"/>
    <property type="match status" value="1"/>
</dbReference>
<keyword evidence="1" id="KW-0694">RNA-binding</keyword>
<feature type="domain" description="RRM" evidence="2">
    <location>
        <begin position="8"/>
        <end position="73"/>
    </location>
</feature>
<protein>
    <submittedName>
        <fullName evidence="3">Cleavage stimulation factor</fullName>
    </submittedName>
</protein>
<dbReference type="SUPFAM" id="SSF54928">
    <property type="entry name" value="RNA-binding domain, RBD"/>
    <property type="match status" value="1"/>
</dbReference>
<reference evidence="4" key="1">
    <citation type="journal article" date="2015" name="PLoS Genet.">
        <title>Genome Sequence and Transcriptome Analyses of Chrysochromulina tobin: Metabolic Tools for Enhanced Algal Fitness in the Prominent Order Prymnesiales (Haptophyceae).</title>
        <authorList>
            <person name="Hovde B.T."/>
            <person name="Deodato C.R."/>
            <person name="Hunsperger H.M."/>
            <person name="Ryken S.A."/>
            <person name="Yost W."/>
            <person name="Jha R.K."/>
            <person name="Patterson J."/>
            <person name="Monnat R.J. Jr."/>
            <person name="Barlow S.B."/>
            <person name="Starkenburg S.R."/>
            <person name="Cattolico R.A."/>
        </authorList>
    </citation>
    <scope>NUCLEOTIDE SEQUENCE</scope>
    <source>
        <strain evidence="4">CCMP291</strain>
    </source>
</reference>
<dbReference type="Gene3D" id="3.30.70.330">
    <property type="match status" value="1"/>
</dbReference>
<proteinExistence type="predicted"/>
<dbReference type="GO" id="GO:0003729">
    <property type="term" value="F:mRNA binding"/>
    <property type="evidence" value="ECO:0007669"/>
    <property type="project" value="TreeGrafter"/>
</dbReference>
<organism evidence="3 4">
    <name type="scientific">Chrysochromulina tobinii</name>
    <dbReference type="NCBI Taxonomy" id="1460289"/>
    <lineage>
        <taxon>Eukaryota</taxon>
        <taxon>Haptista</taxon>
        <taxon>Haptophyta</taxon>
        <taxon>Prymnesiophyceae</taxon>
        <taxon>Prymnesiales</taxon>
        <taxon>Chrysochromulinaceae</taxon>
        <taxon>Chrysochromulina</taxon>
    </lineage>
</organism>
<dbReference type="PANTHER" id="PTHR45735:SF2">
    <property type="entry name" value="CLEAVAGE STIMULATION FACTOR SUBUNIT 2"/>
    <property type="match status" value="1"/>
</dbReference>
<name>A0A0M0JN89_9EUKA</name>
<dbReference type="Gene3D" id="1.10.20.70">
    <property type="entry name" value="Transcription termination and cleavage factor, C-terminal domain"/>
    <property type="match status" value="1"/>
</dbReference>
<dbReference type="AlphaFoldDB" id="A0A0M0JN89"/>
<evidence type="ECO:0000313" key="4">
    <source>
        <dbReference type="Proteomes" id="UP000037460"/>
    </source>
</evidence>
<dbReference type="EMBL" id="JWZX01002629">
    <property type="protein sequence ID" value="KOO28039.1"/>
    <property type="molecule type" value="Genomic_DNA"/>
</dbReference>
<dbReference type="PROSITE" id="PS50102">
    <property type="entry name" value="RRM"/>
    <property type="match status" value="1"/>
</dbReference>